<keyword evidence="2" id="KW-1185">Reference proteome</keyword>
<dbReference type="RefSeq" id="WP_343802249.1">
    <property type="nucleotide sequence ID" value="NZ_BAAAET010000001.1"/>
</dbReference>
<dbReference type="SUPFAM" id="SSF53254">
    <property type="entry name" value="Phosphoglycerate mutase-like"/>
    <property type="match status" value="1"/>
</dbReference>
<gene>
    <name evidence="1" type="ORF">GCM10009104_06600</name>
</gene>
<dbReference type="EMBL" id="BAAAET010000001">
    <property type="protein sequence ID" value="GAA0684004.1"/>
    <property type="molecule type" value="Genomic_DNA"/>
</dbReference>
<proteinExistence type="predicted"/>
<name>A0ABP3TD96_9GAMM</name>
<comment type="caution">
    <text evidence="1">The sequence shown here is derived from an EMBL/GenBank/DDBJ whole genome shotgun (WGS) entry which is preliminary data.</text>
</comment>
<reference evidence="2" key="1">
    <citation type="journal article" date="2019" name="Int. J. Syst. Evol. Microbiol.">
        <title>The Global Catalogue of Microorganisms (GCM) 10K type strain sequencing project: providing services to taxonomists for standard genome sequencing and annotation.</title>
        <authorList>
            <consortium name="The Broad Institute Genomics Platform"/>
            <consortium name="The Broad Institute Genome Sequencing Center for Infectious Disease"/>
            <person name="Wu L."/>
            <person name="Ma J."/>
        </authorList>
    </citation>
    <scope>NUCLEOTIDE SEQUENCE [LARGE SCALE GENOMIC DNA]</scope>
    <source>
        <strain evidence="2">JCM 15134</strain>
    </source>
</reference>
<dbReference type="Gene3D" id="3.40.50.1240">
    <property type="entry name" value="Phosphoglycerate mutase-like"/>
    <property type="match status" value="1"/>
</dbReference>
<evidence type="ECO:0000313" key="1">
    <source>
        <dbReference type="EMBL" id="GAA0684004.1"/>
    </source>
</evidence>
<accession>A0ABP3TD96</accession>
<dbReference type="Proteomes" id="UP001499915">
    <property type="component" value="Unassembled WGS sequence"/>
</dbReference>
<dbReference type="InterPro" id="IPR029033">
    <property type="entry name" value="His_PPase_superfam"/>
</dbReference>
<sequence>MRLLILRHAEAVPGADHDPDRPLTSRGTLQAQAMCRQLQDVLGDYRLLCSPWMRAHTTAAQLMSGEHEPSSSVSLIPSASLQAAAGLLESQFDDQSPLVVVTHQPLCGRLIHWLTEGRDQGLLIAPCSGALLELDWPAAGMARLVRWLDANPT</sequence>
<dbReference type="CDD" id="cd07040">
    <property type="entry name" value="HP"/>
    <property type="match status" value="1"/>
</dbReference>
<protein>
    <submittedName>
        <fullName evidence="1">Histidine phosphatase family protein</fullName>
    </submittedName>
</protein>
<dbReference type="InterPro" id="IPR013078">
    <property type="entry name" value="His_Pase_superF_clade-1"/>
</dbReference>
<dbReference type="SMART" id="SM00855">
    <property type="entry name" value="PGAM"/>
    <property type="match status" value="1"/>
</dbReference>
<evidence type="ECO:0000313" key="2">
    <source>
        <dbReference type="Proteomes" id="UP001499915"/>
    </source>
</evidence>
<organism evidence="1 2">
    <name type="scientific">Marinobacterium maritimum</name>
    <dbReference type="NCBI Taxonomy" id="500162"/>
    <lineage>
        <taxon>Bacteria</taxon>
        <taxon>Pseudomonadati</taxon>
        <taxon>Pseudomonadota</taxon>
        <taxon>Gammaproteobacteria</taxon>
        <taxon>Oceanospirillales</taxon>
        <taxon>Oceanospirillaceae</taxon>
        <taxon>Marinobacterium</taxon>
    </lineage>
</organism>
<dbReference type="Pfam" id="PF00300">
    <property type="entry name" value="His_Phos_1"/>
    <property type="match status" value="1"/>
</dbReference>